<protein>
    <submittedName>
        <fullName evidence="1">Pseudouridine synthase</fullName>
    </submittedName>
</protein>
<sequence>MIFSWKIRLIEKESPLDQFALYILFVGTAIGIWSDHETSSEYDNNKGDVE</sequence>
<reference evidence="1 2" key="1">
    <citation type="submission" date="2021-03" db="EMBL/GenBank/DDBJ databases">
        <title>Identification of novel Bacillus strains.</title>
        <authorList>
            <person name="Xiao Z."/>
            <person name="Li Y."/>
            <person name="Shen J."/>
        </authorList>
    </citation>
    <scope>NUCLEOTIDE SEQUENCE [LARGE SCALE GENOMIC DNA]</scope>
    <source>
        <strain evidence="1 2">SY8</strain>
    </source>
</reference>
<proteinExistence type="predicted"/>
<dbReference type="Proteomes" id="UP000677611">
    <property type="component" value="Unassembled WGS sequence"/>
</dbReference>
<dbReference type="EMBL" id="JAGDQJ010000013">
    <property type="protein sequence ID" value="MBO1626073.1"/>
    <property type="molecule type" value="Genomic_DNA"/>
</dbReference>
<keyword evidence="2" id="KW-1185">Reference proteome</keyword>
<accession>A0ABS3NZ66</accession>
<name>A0ABS3NZ66_9BACI</name>
<evidence type="ECO:0000313" key="1">
    <source>
        <dbReference type="EMBL" id="MBO1626073.1"/>
    </source>
</evidence>
<evidence type="ECO:0000313" key="2">
    <source>
        <dbReference type="Proteomes" id="UP000677611"/>
    </source>
</evidence>
<gene>
    <name evidence="1" type="ORF">J4P90_12605</name>
</gene>
<organism evidence="1 2">
    <name type="scientific">Bacillus arachidis</name>
    <dbReference type="NCBI Taxonomy" id="2819290"/>
    <lineage>
        <taxon>Bacteria</taxon>
        <taxon>Bacillati</taxon>
        <taxon>Bacillota</taxon>
        <taxon>Bacilli</taxon>
        <taxon>Bacillales</taxon>
        <taxon>Bacillaceae</taxon>
        <taxon>Bacillus</taxon>
    </lineage>
</organism>
<comment type="caution">
    <text evidence="1">The sequence shown here is derived from an EMBL/GenBank/DDBJ whole genome shotgun (WGS) entry which is preliminary data.</text>
</comment>